<comment type="similarity">
    <text evidence="2 8">Belongs to the binding-protein-dependent transport system permease family.</text>
</comment>
<dbReference type="InterPro" id="IPR035906">
    <property type="entry name" value="MetI-like_sf"/>
</dbReference>
<keyword evidence="5 8" id="KW-0812">Transmembrane</keyword>
<dbReference type="InterPro" id="IPR050809">
    <property type="entry name" value="UgpAE/MalFG_permease"/>
</dbReference>
<protein>
    <submittedName>
        <fullName evidence="11">Multiple sugar transport system permease protein</fullName>
    </submittedName>
</protein>
<comment type="subcellular location">
    <subcellularLocation>
        <location evidence="1 8">Cell membrane</location>
        <topology evidence="1 8">Multi-pass membrane protein</topology>
    </subcellularLocation>
</comment>
<evidence type="ECO:0000313" key="13">
    <source>
        <dbReference type="Proteomes" id="UP000251571"/>
    </source>
</evidence>
<reference evidence="11" key="2">
    <citation type="submission" date="2016-10" db="EMBL/GenBank/DDBJ databases">
        <authorList>
            <person name="Cai Z."/>
        </authorList>
    </citation>
    <scope>NUCLEOTIDE SEQUENCE [LARGE SCALE GENOMIC DNA]</scope>
    <source>
        <strain evidence="11">DSM 25227</strain>
    </source>
</reference>
<evidence type="ECO:0000256" key="1">
    <source>
        <dbReference type="ARBA" id="ARBA00004651"/>
    </source>
</evidence>
<evidence type="ECO:0000256" key="2">
    <source>
        <dbReference type="ARBA" id="ARBA00009306"/>
    </source>
</evidence>
<evidence type="ECO:0000256" key="6">
    <source>
        <dbReference type="ARBA" id="ARBA00022989"/>
    </source>
</evidence>
<keyword evidence="7 8" id="KW-0472">Membrane</keyword>
<evidence type="ECO:0000256" key="5">
    <source>
        <dbReference type="ARBA" id="ARBA00022692"/>
    </source>
</evidence>
<dbReference type="Proteomes" id="UP000251571">
    <property type="component" value="Unassembled WGS sequence"/>
</dbReference>
<dbReference type="Gene3D" id="1.10.3720.10">
    <property type="entry name" value="MetI-like"/>
    <property type="match status" value="1"/>
</dbReference>
<dbReference type="CDD" id="cd06261">
    <property type="entry name" value="TM_PBP2"/>
    <property type="match status" value="1"/>
</dbReference>
<dbReference type="EMBL" id="QGDJ01000007">
    <property type="protein sequence ID" value="PWJ17050.1"/>
    <property type="molecule type" value="Genomic_DNA"/>
</dbReference>
<dbReference type="PROSITE" id="PS50928">
    <property type="entry name" value="ABC_TM1"/>
    <property type="match status" value="1"/>
</dbReference>
<dbReference type="PANTHER" id="PTHR43227">
    <property type="entry name" value="BLL4140 PROTEIN"/>
    <property type="match status" value="1"/>
</dbReference>
<dbReference type="Pfam" id="PF00528">
    <property type="entry name" value="BPD_transp_1"/>
    <property type="match status" value="1"/>
</dbReference>
<dbReference type="EMBL" id="UETC01000007">
    <property type="protein sequence ID" value="SSA48387.1"/>
    <property type="molecule type" value="Genomic_DNA"/>
</dbReference>
<evidence type="ECO:0000259" key="9">
    <source>
        <dbReference type="PROSITE" id="PS50928"/>
    </source>
</evidence>
<evidence type="ECO:0000256" key="7">
    <source>
        <dbReference type="ARBA" id="ARBA00023136"/>
    </source>
</evidence>
<dbReference type="GO" id="GO:0005886">
    <property type="term" value="C:plasma membrane"/>
    <property type="evidence" value="ECO:0007669"/>
    <property type="project" value="UniProtKB-SubCell"/>
</dbReference>
<keyword evidence="6 8" id="KW-1133">Transmembrane helix</keyword>
<dbReference type="InterPro" id="IPR000515">
    <property type="entry name" value="MetI-like"/>
</dbReference>
<dbReference type="Proteomes" id="UP000245839">
    <property type="component" value="Unassembled WGS sequence"/>
</dbReference>
<dbReference type="PANTHER" id="PTHR43227:SF8">
    <property type="entry name" value="DIACETYLCHITOBIOSE UPTAKE SYSTEM PERMEASE PROTEIN DASB"/>
    <property type="match status" value="1"/>
</dbReference>
<feature type="transmembrane region" description="Helical" evidence="8">
    <location>
        <begin position="12"/>
        <end position="36"/>
    </location>
</feature>
<evidence type="ECO:0000313" key="10">
    <source>
        <dbReference type="EMBL" id="PWJ17050.1"/>
    </source>
</evidence>
<evidence type="ECO:0000256" key="3">
    <source>
        <dbReference type="ARBA" id="ARBA00022448"/>
    </source>
</evidence>
<organism evidence="11 13">
    <name type="scientific">Jannaschia seohaensis</name>
    <dbReference type="NCBI Taxonomy" id="475081"/>
    <lineage>
        <taxon>Bacteria</taxon>
        <taxon>Pseudomonadati</taxon>
        <taxon>Pseudomonadota</taxon>
        <taxon>Alphaproteobacteria</taxon>
        <taxon>Rhodobacterales</taxon>
        <taxon>Roseobacteraceae</taxon>
        <taxon>Jannaschia</taxon>
    </lineage>
</organism>
<accession>A0A2Y9B0I3</accession>
<gene>
    <name evidence="10" type="ORF">BCF38_107164</name>
    <name evidence="11" type="ORF">SAMN05421539_107164</name>
</gene>
<feature type="transmembrane region" description="Helical" evidence="8">
    <location>
        <begin position="164"/>
        <end position="184"/>
    </location>
</feature>
<keyword evidence="12" id="KW-1185">Reference proteome</keyword>
<evidence type="ECO:0000313" key="12">
    <source>
        <dbReference type="Proteomes" id="UP000245839"/>
    </source>
</evidence>
<reference evidence="10 12" key="3">
    <citation type="submission" date="2018-03" db="EMBL/GenBank/DDBJ databases">
        <title>Genomic Encyclopedia of Archaeal and Bacterial Type Strains, Phase II (KMG-II): from individual species to whole genera.</title>
        <authorList>
            <person name="Goeker M."/>
        </authorList>
    </citation>
    <scope>NUCLEOTIDE SEQUENCE [LARGE SCALE GENOMIC DNA]</scope>
    <source>
        <strain evidence="10 12">DSM 25227</strain>
    </source>
</reference>
<proteinExistence type="inferred from homology"/>
<dbReference type="OrthoDB" id="9805108at2"/>
<sequence length="298" mass="33530">MQASQTVLERRYAALGLLLIAPTVLVFCAVIVYPLVSAIYLSLFSIFTPTLQGEWVGLDNYRTLLAKDEFWSSLVNNLIWTVGTLTLQILLGVGMALVLHQNIWFRSLARSLILFPYFISTVVAVLVWKWLFNDLYGILNHLMLAVGMIDMPVDYLGTMPNAMISVILVGAWKFFPFVVIAVLARLQTIPDALYEAARIDGAGPIARFFDVTLPQLRDVLVVIIMLRAIWDFKEFDMIYLLTGGGPITSTQTLPLLVYKEAFALNQMGMAAAYAVVMMLIMLVFMIVYIRRTRQEADT</sequence>
<feature type="transmembrane region" description="Helical" evidence="8">
    <location>
        <begin position="111"/>
        <end position="132"/>
    </location>
</feature>
<name>A0A2Y9B0I3_9RHOB</name>
<evidence type="ECO:0000256" key="8">
    <source>
        <dbReference type="RuleBase" id="RU363032"/>
    </source>
</evidence>
<dbReference type="RefSeq" id="WP_109565186.1">
    <property type="nucleotide sequence ID" value="NZ_QGDJ01000007.1"/>
</dbReference>
<evidence type="ECO:0000256" key="4">
    <source>
        <dbReference type="ARBA" id="ARBA00022475"/>
    </source>
</evidence>
<dbReference type="SUPFAM" id="SSF161098">
    <property type="entry name" value="MetI-like"/>
    <property type="match status" value="1"/>
</dbReference>
<feature type="transmembrane region" description="Helical" evidence="8">
    <location>
        <begin position="270"/>
        <end position="289"/>
    </location>
</feature>
<keyword evidence="11" id="KW-0762">Sugar transport</keyword>
<keyword evidence="3 8" id="KW-0813">Transport</keyword>
<dbReference type="AlphaFoldDB" id="A0A2Y9B0I3"/>
<feature type="transmembrane region" description="Helical" evidence="8">
    <location>
        <begin position="238"/>
        <end position="258"/>
    </location>
</feature>
<evidence type="ECO:0000313" key="11">
    <source>
        <dbReference type="EMBL" id="SSA48387.1"/>
    </source>
</evidence>
<dbReference type="GO" id="GO:0055085">
    <property type="term" value="P:transmembrane transport"/>
    <property type="evidence" value="ECO:0007669"/>
    <property type="project" value="InterPro"/>
</dbReference>
<feature type="domain" description="ABC transmembrane type-1" evidence="9">
    <location>
        <begin position="74"/>
        <end position="288"/>
    </location>
</feature>
<keyword evidence="4" id="KW-1003">Cell membrane</keyword>
<feature type="transmembrane region" description="Helical" evidence="8">
    <location>
        <begin position="78"/>
        <end position="99"/>
    </location>
</feature>
<reference evidence="13" key="1">
    <citation type="submission" date="2016-10" db="EMBL/GenBank/DDBJ databases">
        <authorList>
            <person name="Varghese N."/>
            <person name="Submissions S."/>
        </authorList>
    </citation>
    <scope>NUCLEOTIDE SEQUENCE [LARGE SCALE GENOMIC DNA]</scope>
    <source>
        <strain evidence="13">DSM 25227</strain>
    </source>
</reference>